<feature type="transmembrane region" description="Helical" evidence="1">
    <location>
        <begin position="54"/>
        <end position="71"/>
    </location>
</feature>
<dbReference type="PANTHER" id="PTHR22166:SF12">
    <property type="entry name" value="ENDOPLASMIC RETICULUM JUNCTION FORMATION PROTEIN LUNAPARK"/>
    <property type="match status" value="1"/>
</dbReference>
<name>A0AA35J8Y0_SACUV</name>
<evidence type="ECO:0000256" key="3">
    <source>
        <dbReference type="SAM" id="MobiDB-lite"/>
    </source>
</evidence>
<comment type="subcellular location">
    <subcellularLocation>
        <location evidence="1">Endoplasmic reticulum membrane</location>
        <topology evidence="1">Multi-pass membrane protein</topology>
    </subcellularLocation>
</comment>
<keyword evidence="1" id="KW-1133">Transmembrane helix</keyword>
<dbReference type="Proteomes" id="UP001162090">
    <property type="component" value="Chromosome 15"/>
</dbReference>
<dbReference type="InterPro" id="IPR040115">
    <property type="entry name" value="Lnp"/>
</dbReference>
<keyword evidence="1" id="KW-0479">Metal-binding</keyword>
<organism evidence="5 6">
    <name type="scientific">Saccharomyces uvarum</name>
    <name type="common">Yeast</name>
    <name type="synonym">Saccharomyces bayanus var. uvarum</name>
    <dbReference type="NCBI Taxonomy" id="230603"/>
    <lineage>
        <taxon>Eukaryota</taxon>
        <taxon>Fungi</taxon>
        <taxon>Dikarya</taxon>
        <taxon>Ascomycota</taxon>
        <taxon>Saccharomycotina</taxon>
        <taxon>Saccharomycetes</taxon>
        <taxon>Saccharomycetales</taxon>
        <taxon>Saccharomycetaceae</taxon>
        <taxon>Saccharomyces</taxon>
    </lineage>
</organism>
<dbReference type="GO" id="GO:0071788">
    <property type="term" value="P:endoplasmic reticulum tubular network maintenance"/>
    <property type="evidence" value="ECO:0007669"/>
    <property type="project" value="UniProtKB-UniRule"/>
</dbReference>
<proteinExistence type="inferred from homology"/>
<accession>A0AA35J8Y0</accession>
<comment type="function">
    <text evidence="1">Plays a role in determining ER morphology.</text>
</comment>
<feature type="compositionally biased region" description="Low complexity" evidence="3">
    <location>
        <begin position="260"/>
        <end position="275"/>
    </location>
</feature>
<feature type="transmembrane region" description="Helical" evidence="1">
    <location>
        <begin position="77"/>
        <end position="105"/>
    </location>
</feature>
<dbReference type="EMBL" id="OX365926">
    <property type="protein sequence ID" value="CAI4052178.1"/>
    <property type="molecule type" value="Genomic_DNA"/>
</dbReference>
<feature type="coiled-coil region" evidence="2">
    <location>
        <begin position="154"/>
        <end position="181"/>
    </location>
</feature>
<keyword evidence="2" id="KW-0175">Coiled coil</keyword>
<dbReference type="AlphaFoldDB" id="A0AA35J8Y0"/>
<evidence type="ECO:0000259" key="4">
    <source>
        <dbReference type="Pfam" id="PF10058"/>
    </source>
</evidence>
<sequence>MFSAVGNWIRGSHKDKDFVTKYTADLSQITSRIHQLDTALKKSQTILGQWQSNLTFYGAAFTALALSYTYWEYRGYWPYLVVTLFLCLSSLILVKWTLTKLYALYNNNRLRKLSKLRAVHQKKLEKLKEETHYNATSSIIQRFSSGDDQNDDAMVFLDDELNAKYQELNNLKTELEKFKKQSHVEGLKKEDSDAWFDKIIGLIAGGNELSSTNSLSPFKKIVCPECHWKSSCYRLGDRPILFVCPQCNHRVDEEKERQAAVEAKQAKQAAQQLAPPEKEKESDLH</sequence>
<dbReference type="GO" id="GO:0008270">
    <property type="term" value="F:zinc ion binding"/>
    <property type="evidence" value="ECO:0007669"/>
    <property type="project" value="UniProtKB-KW"/>
</dbReference>
<comment type="similarity">
    <text evidence="1">Belongs to the lunapark family.</text>
</comment>
<keyword evidence="1" id="KW-0863">Zinc-finger</keyword>
<dbReference type="PANTHER" id="PTHR22166">
    <property type="entry name" value="ENDOPLASMIC RETICULUM JUNCTION FORMATION PROTEIN LUNAPARK"/>
    <property type="match status" value="1"/>
</dbReference>
<protein>
    <recommendedName>
        <fullName evidence="1">Endoplasmic reticulum junction formation protein lunapark</fullName>
    </recommendedName>
</protein>
<comment type="domain">
    <text evidence="1">The C4-type zinc finger motif is necessary both for its ER three-way tubular junction localization and formation.</text>
</comment>
<keyword evidence="1" id="KW-0812">Transmembrane</keyword>
<evidence type="ECO:0000256" key="1">
    <source>
        <dbReference type="RuleBase" id="RU367073"/>
    </source>
</evidence>
<feature type="domain" description="Lunapark zinc ribbon" evidence="4">
    <location>
        <begin position="195"/>
        <end position="249"/>
    </location>
</feature>
<evidence type="ECO:0000256" key="2">
    <source>
        <dbReference type="SAM" id="Coils"/>
    </source>
</evidence>
<dbReference type="InterPro" id="IPR019273">
    <property type="entry name" value="Lunapark_Znf"/>
</dbReference>
<dbReference type="Pfam" id="PF10058">
    <property type="entry name" value="Zn_ribbon_10"/>
    <property type="match status" value="1"/>
</dbReference>
<feature type="region of interest" description="Disordered" evidence="3">
    <location>
        <begin position="258"/>
        <end position="285"/>
    </location>
</feature>
<keyword evidence="1" id="KW-0472">Membrane</keyword>
<evidence type="ECO:0000313" key="5">
    <source>
        <dbReference type="EMBL" id="CAI4052178.1"/>
    </source>
</evidence>
<dbReference type="GO" id="GO:1903373">
    <property type="term" value="P:positive regulation of endoplasmic reticulum tubular network organization"/>
    <property type="evidence" value="ECO:0007669"/>
    <property type="project" value="UniProtKB-UniRule"/>
</dbReference>
<gene>
    <name evidence="5" type="primary">SUVC15G3510</name>
    <name evidence="5" type="ORF">SUVC_15G3510</name>
</gene>
<keyword evidence="1" id="KW-0256">Endoplasmic reticulum</keyword>
<dbReference type="GO" id="GO:0098826">
    <property type="term" value="C:endoplasmic reticulum tubular network membrane"/>
    <property type="evidence" value="ECO:0007669"/>
    <property type="project" value="UniProtKB-UniRule"/>
</dbReference>
<reference evidence="5" key="1">
    <citation type="submission" date="2022-10" db="EMBL/GenBank/DDBJ databases">
        <authorList>
            <person name="Byrne P K."/>
        </authorList>
    </citation>
    <scope>NUCLEOTIDE SEQUENCE</scope>
    <source>
        <strain evidence="5">CBS7001</strain>
    </source>
</reference>
<keyword evidence="1" id="KW-0862">Zinc</keyword>
<evidence type="ECO:0000313" key="6">
    <source>
        <dbReference type="Proteomes" id="UP001162090"/>
    </source>
</evidence>
<feature type="compositionally biased region" description="Basic and acidic residues" evidence="3">
    <location>
        <begin position="276"/>
        <end position="285"/>
    </location>
</feature>